<keyword evidence="2" id="KW-0479">Metal-binding</keyword>
<feature type="domain" description="Zinc finger ZPR1-type" evidence="5">
    <location>
        <begin position="3"/>
        <end position="166"/>
    </location>
</feature>
<dbReference type="InterPro" id="IPR004457">
    <property type="entry name" value="Znf_ZPR1"/>
</dbReference>
<dbReference type="PANTHER" id="PTHR10876:SF0">
    <property type="entry name" value="ZINC FINGER PROTEIN ZPR1"/>
    <property type="match status" value="1"/>
</dbReference>
<dbReference type="Pfam" id="PF22794">
    <property type="entry name" value="jr-ZPR1"/>
    <property type="match status" value="1"/>
</dbReference>
<dbReference type="Gene3D" id="2.60.120.1040">
    <property type="entry name" value="ZPR1, A/B domain"/>
    <property type="match status" value="1"/>
</dbReference>
<keyword evidence="4" id="KW-0862">Zinc</keyword>
<accession>G0UN05</accession>
<dbReference type="FunFam" id="2.60.120.1040:FF:000003">
    <property type="entry name" value="Zinc finger protein zpr1"/>
    <property type="match status" value="1"/>
</dbReference>
<organism evidence="6">
    <name type="scientific">Trypanosoma congolense (strain IL3000)</name>
    <dbReference type="NCBI Taxonomy" id="1068625"/>
    <lineage>
        <taxon>Eukaryota</taxon>
        <taxon>Discoba</taxon>
        <taxon>Euglenozoa</taxon>
        <taxon>Kinetoplastea</taxon>
        <taxon>Metakinetoplastina</taxon>
        <taxon>Trypanosomatida</taxon>
        <taxon>Trypanosomatidae</taxon>
        <taxon>Trypanosoma</taxon>
        <taxon>Nannomonas</taxon>
    </lineage>
</organism>
<evidence type="ECO:0000256" key="3">
    <source>
        <dbReference type="ARBA" id="ARBA00022771"/>
    </source>
</evidence>
<dbReference type="InterPro" id="IPR056180">
    <property type="entry name" value="ZPR1_jr_dom"/>
</dbReference>
<dbReference type="Gene3D" id="2.20.25.420">
    <property type="entry name" value="ZPR1, zinc finger domain"/>
    <property type="match status" value="1"/>
</dbReference>
<dbReference type="PANTHER" id="PTHR10876">
    <property type="entry name" value="ZINC FINGER PROTEIN ZPR1"/>
    <property type="match status" value="1"/>
</dbReference>
<dbReference type="FunFam" id="2.20.25.420:FF:000002">
    <property type="entry name" value="Zinc finger protein ZPR1"/>
    <property type="match status" value="1"/>
</dbReference>
<dbReference type="GO" id="GO:0005634">
    <property type="term" value="C:nucleus"/>
    <property type="evidence" value="ECO:0007669"/>
    <property type="project" value="TreeGrafter"/>
</dbReference>
<dbReference type="EMBL" id="HE575318">
    <property type="protein sequence ID" value="CCC90564.1"/>
    <property type="molecule type" value="Genomic_DNA"/>
</dbReference>
<dbReference type="InterPro" id="IPR042452">
    <property type="entry name" value="ZPR1_Znf1/2"/>
</dbReference>
<protein>
    <submittedName>
        <fullName evidence="6">Putative zinc-finger protein ZPR1</fullName>
    </submittedName>
</protein>
<dbReference type="InterPro" id="IPR040141">
    <property type="entry name" value="ZPR1"/>
</dbReference>
<comment type="similarity">
    <text evidence="1">Belongs to the ZPR1 family.</text>
</comment>
<evidence type="ECO:0000259" key="5">
    <source>
        <dbReference type="SMART" id="SM00709"/>
    </source>
</evidence>
<evidence type="ECO:0000256" key="1">
    <source>
        <dbReference type="ARBA" id="ARBA00008354"/>
    </source>
</evidence>
<dbReference type="InterPro" id="IPR042451">
    <property type="entry name" value="ZPR1_A/B_dom"/>
</dbReference>
<evidence type="ECO:0000256" key="2">
    <source>
        <dbReference type="ARBA" id="ARBA00022723"/>
    </source>
</evidence>
<name>G0UN05_TRYCI</name>
<sequence>METACSACHKPGFINIQQVNIPYFKETVIMAFRCDFCGYKSNEVKSGGEVAKQGLKITLQVETENDLKRDVLKSDSAMLLIPEVSLELAPGTLGGFFSTVEGTLMMVRDQLKNLPQAEFAKGDAAATDPEAKTLSAFVEELDELLEVKRPFTFILDDPLANVYIQNPREHLPPPEDEDPQLTKVYYTRTFEQDEELGFHQMSVD</sequence>
<proteinExistence type="inferred from homology"/>
<keyword evidence="3 6" id="KW-0863">Zinc-finger</keyword>
<dbReference type="Pfam" id="PF03367">
    <property type="entry name" value="Zn_ribbon_ZPR1"/>
    <property type="match status" value="1"/>
</dbReference>
<gene>
    <name evidence="6" type="ORF">TCIL3000_5_2810</name>
</gene>
<dbReference type="SMART" id="SM00709">
    <property type="entry name" value="Zpr1"/>
    <property type="match status" value="1"/>
</dbReference>
<evidence type="ECO:0000256" key="4">
    <source>
        <dbReference type="ARBA" id="ARBA00022833"/>
    </source>
</evidence>
<dbReference type="VEuPathDB" id="TriTrypDB:TcIL3000_5_2810"/>
<dbReference type="GO" id="GO:0008270">
    <property type="term" value="F:zinc ion binding"/>
    <property type="evidence" value="ECO:0007669"/>
    <property type="project" value="UniProtKB-KW"/>
</dbReference>
<dbReference type="AlphaFoldDB" id="G0UN05"/>
<reference evidence="6" key="1">
    <citation type="journal article" date="2012" name="Proc. Natl. Acad. Sci. U.S.A.">
        <title>Antigenic diversity is generated by distinct evolutionary mechanisms in African trypanosome species.</title>
        <authorList>
            <person name="Jackson A.P."/>
            <person name="Berry A."/>
            <person name="Aslett M."/>
            <person name="Allison H.C."/>
            <person name="Burton P."/>
            <person name="Vavrova-Anderson J."/>
            <person name="Brown R."/>
            <person name="Browne H."/>
            <person name="Corton N."/>
            <person name="Hauser H."/>
            <person name="Gamble J."/>
            <person name="Gilderthorp R."/>
            <person name="Marcello L."/>
            <person name="McQuillan J."/>
            <person name="Otto T.D."/>
            <person name="Quail M.A."/>
            <person name="Sanders M.J."/>
            <person name="van Tonder A."/>
            <person name="Ginger M.L."/>
            <person name="Field M.C."/>
            <person name="Barry J.D."/>
            <person name="Hertz-Fowler C."/>
            <person name="Berriman M."/>
        </authorList>
    </citation>
    <scope>NUCLEOTIDE SEQUENCE</scope>
    <source>
        <strain evidence="6">IL3000</strain>
    </source>
</reference>
<evidence type="ECO:0000313" key="6">
    <source>
        <dbReference type="EMBL" id="CCC90564.1"/>
    </source>
</evidence>
<dbReference type="NCBIfam" id="TIGR00310">
    <property type="entry name" value="ZPR1_znf"/>
    <property type="match status" value="1"/>
</dbReference>